<dbReference type="ExpressionAtlas" id="Q9M189">
    <property type="expression patterns" value="baseline and differential"/>
</dbReference>
<evidence type="ECO:0000313" key="2">
    <source>
        <dbReference type="EMBL" id="AEE77750.1"/>
    </source>
</evidence>
<protein>
    <submittedName>
        <fullName evidence="3">Uncharacterized protein F7P3_70</fullName>
    </submittedName>
</protein>
<dbReference type="EMBL" id="AL138663">
    <property type="protein sequence ID" value="CAB86698.1"/>
    <property type="molecule type" value="Genomic_DNA"/>
</dbReference>
<dbReference type="AlphaFoldDB" id="Q9M189"/>
<dbReference type="HOGENOM" id="CLU_1527274_0_0_1"/>
<dbReference type="iPTMnet" id="Q9M189"/>
<accession>Q9M189</accession>
<keyword evidence="4" id="KW-1185">Reference proteome</keyword>
<evidence type="ECO:0000313" key="1">
    <source>
        <dbReference type="Araport" id="AT3G42780"/>
    </source>
</evidence>
<reference evidence="3" key="2">
    <citation type="submission" date="2000-02" db="EMBL/GenBank/DDBJ databases">
        <authorList>
            <person name="Vitale D."/>
            <person name="Liguori R."/>
            <person name="Flores M."/>
            <person name="Argiriou A."/>
            <person name="De Simone V."/>
            <person name="Mewes H.W."/>
            <person name="Rudd S."/>
            <person name="Lemcke K."/>
            <person name="Mayer K.F.X."/>
            <person name="Quetier F."/>
            <person name="Salanoubat M."/>
        </authorList>
    </citation>
    <scope>NUCLEOTIDE SEQUENCE</scope>
</reference>
<reference evidence="4" key="6">
    <citation type="journal article" date="2017" name="Plant J.">
        <title>Araport11: a complete reannotation of the Arabidopsis thaliana reference genome.</title>
        <authorList>
            <person name="Cheng C.Y."/>
            <person name="Krishnakumar V."/>
            <person name="Chan A.P."/>
            <person name="Thibaud-Nissen F."/>
            <person name="Schobel S."/>
            <person name="Town C.D."/>
        </authorList>
    </citation>
    <scope>GENOME REANNOTATION</scope>
    <source>
        <strain evidence="4">cv. Columbia</strain>
    </source>
</reference>
<dbReference type="EMBL" id="CP002686">
    <property type="protein sequence ID" value="AEE77750.1"/>
    <property type="molecule type" value="Genomic_DNA"/>
</dbReference>
<proteinExistence type="predicted"/>
<dbReference type="RefSeq" id="NP_189864.1">
    <property type="nucleotide sequence ID" value="NM_114146.1"/>
</dbReference>
<gene>
    <name evidence="3" type="primary">F7P3_70</name>
    <name evidence="1 2" type="ordered locus">At3g42780</name>
    <name evidence="2" type="ORF">T21C14.1</name>
</gene>
<reference evidence="2" key="4">
    <citation type="submission" date="2011-02" db="EMBL/GenBank/DDBJ databases">
        <authorList>
            <consortium name="TAIR"/>
            <person name="Swarbreck D."/>
            <person name="Lamesch P."/>
            <person name="Wilks C."/>
            <person name="Huala E."/>
        </authorList>
    </citation>
    <scope>NUCLEOTIDE SEQUENCE</scope>
</reference>
<dbReference type="GeneID" id="823313"/>
<name>Q9M189_ARATH</name>
<dbReference type="PIR" id="T47336">
    <property type="entry name" value="T47336"/>
</dbReference>
<reference evidence="3" key="3">
    <citation type="submission" date="2000-04" db="EMBL/GenBank/DDBJ databases">
        <authorList>
            <person name="EU Arabidopsis sequencing project"/>
        </authorList>
    </citation>
    <scope>NUCLEOTIDE SEQUENCE</scope>
</reference>
<reference evidence="2 4" key="1">
    <citation type="journal article" date="2000" name="Nature">
        <title>Sequence and analysis of chromosome 3 of the plant Arabidopsis thaliana.</title>
        <authorList>
            <consortium name="European Union Chromosome 3 Arabidopsis Sequencing Consortium"/>
            <consortium name="Institute for Genomic Research"/>
            <consortium name="Kazusa DNA Research Institute"/>
            <person name="Salanoubat M."/>
            <person name="Lemcke K."/>
            <person name="Rieger M."/>
            <person name="Ansorge W."/>
            <person name="Unseld M."/>
            <person name="Fartmann B."/>
            <person name="Valle G."/>
            <person name="Blocker H."/>
            <person name="Perez-Alonso M."/>
            <person name="Obermaier B."/>
            <person name="Delseny M."/>
            <person name="Boutry M."/>
            <person name="Grivell L.A."/>
            <person name="Mache R."/>
            <person name="Puigdomenech P."/>
            <person name="De Simone V."/>
            <person name="Choisne N."/>
            <person name="Artiguenave F."/>
            <person name="Robert C."/>
            <person name="Brottier P."/>
            <person name="Wincker P."/>
            <person name="Cattolico L."/>
            <person name="Weissenbach J."/>
            <person name="Saurin W."/>
            <person name="Quetier F."/>
            <person name="Schafer M."/>
            <person name="Muller-Auer S."/>
            <person name="Gabel C."/>
            <person name="Fuchs M."/>
            <person name="Benes V."/>
            <person name="Wurmbach E."/>
            <person name="Drzonek H."/>
            <person name="Erfle H."/>
            <person name="Jordan N."/>
            <person name="Bangert S."/>
            <person name="Wiedelmann R."/>
            <person name="Kranz H."/>
            <person name="Voss H."/>
            <person name="Holland R."/>
            <person name="Brandt P."/>
            <person name="Nyakatura G."/>
            <person name="Vezzi A."/>
            <person name="D'Angelo M."/>
            <person name="Pallavicini A."/>
            <person name="Toppo S."/>
            <person name="Simionati B."/>
            <person name="Conrad A."/>
            <person name="Hornischer K."/>
            <person name="Kauer G."/>
            <person name="Lohnert T.H."/>
            <person name="Nordsiek G."/>
            <person name="Reichelt J."/>
            <person name="Scharfe M."/>
            <person name="Schon O."/>
            <person name="Bargues M."/>
            <person name="Terol J."/>
            <person name="Climent J."/>
            <person name="Navarro P."/>
            <person name="Collado C."/>
            <person name="Perez-Perez A."/>
            <person name="Ottenwalder B."/>
            <person name="Duchemin D."/>
            <person name="Cooke R."/>
            <person name="Laudie M."/>
            <person name="Berger-Llauro C."/>
            <person name="Purnelle B."/>
            <person name="Masuy D."/>
            <person name="de Haan M."/>
            <person name="Maarse A.C."/>
            <person name="Alcaraz J.P."/>
            <person name="Cottet A."/>
            <person name="Casacuberta E."/>
            <person name="Monfort A."/>
            <person name="Argiriou A."/>
            <person name="flores M."/>
            <person name="Liguori R."/>
            <person name="Vitale D."/>
            <person name="Mannhaupt G."/>
            <person name="Haase D."/>
            <person name="Schoof H."/>
            <person name="Rudd S."/>
            <person name="Zaccaria P."/>
            <person name="Mewes H.W."/>
            <person name="Mayer K.F."/>
            <person name="Kaul S."/>
            <person name="Town C.D."/>
            <person name="Koo H.L."/>
            <person name="Tallon L.J."/>
            <person name="Jenkins J."/>
            <person name="Rooney T."/>
            <person name="Rizzo M."/>
            <person name="Walts A."/>
            <person name="Utterback T."/>
            <person name="Fujii C.Y."/>
            <person name="Shea T.P."/>
            <person name="Creasy T.H."/>
            <person name="Haas B."/>
            <person name="Maiti R."/>
            <person name="Wu D."/>
            <person name="Peterson J."/>
            <person name="Van Aken S."/>
            <person name="Pai G."/>
            <person name="Militscher J."/>
            <person name="Sellers P."/>
            <person name="Gill J.E."/>
            <person name="Feldblyum T.V."/>
            <person name="Preuss D."/>
            <person name="Lin X."/>
            <person name="Nierman W.C."/>
            <person name="Salzberg S.L."/>
            <person name="White O."/>
            <person name="Venter J.C."/>
            <person name="Fraser C.M."/>
            <person name="Kaneko T."/>
            <person name="Nakamura Y."/>
            <person name="Sato S."/>
            <person name="Kato T."/>
            <person name="Asamizu E."/>
            <person name="Sasamoto S."/>
            <person name="Kimura T."/>
            <person name="Idesawa K."/>
            <person name="Kawashima K."/>
            <person name="Kishida Y."/>
            <person name="Kiyokawa C."/>
            <person name="Kohara M."/>
            <person name="Matsumoto M."/>
            <person name="Matsuno A."/>
            <person name="Muraki A."/>
            <person name="Nakayama S."/>
            <person name="Nakazaki N."/>
            <person name="Shinpo S."/>
            <person name="Takeuchi C."/>
            <person name="Wada T."/>
            <person name="Watanabe A."/>
            <person name="Yamada M."/>
            <person name="Yasuda M."/>
            <person name="Tabata S."/>
        </authorList>
    </citation>
    <scope>NUCLEOTIDE SEQUENCE [LARGE SCALE GENOMIC DNA]</scope>
    <source>
        <strain evidence="4">cv. Columbia</strain>
    </source>
</reference>
<evidence type="ECO:0000313" key="3">
    <source>
        <dbReference type="EMBL" id="CAB86698.1"/>
    </source>
</evidence>
<dbReference type="Araport" id="AT3G42780"/>
<organism evidence="3">
    <name type="scientific">Arabidopsis thaliana</name>
    <name type="common">Mouse-ear cress</name>
    <dbReference type="NCBI Taxonomy" id="3702"/>
    <lineage>
        <taxon>Eukaryota</taxon>
        <taxon>Viridiplantae</taxon>
        <taxon>Streptophyta</taxon>
        <taxon>Embryophyta</taxon>
        <taxon>Tracheophyta</taxon>
        <taxon>Spermatophyta</taxon>
        <taxon>Magnoliopsida</taxon>
        <taxon>eudicotyledons</taxon>
        <taxon>Gunneridae</taxon>
        <taxon>Pentapetalae</taxon>
        <taxon>rosids</taxon>
        <taxon>malvids</taxon>
        <taxon>Brassicales</taxon>
        <taxon>Brassicaceae</taxon>
        <taxon>Camelineae</taxon>
        <taxon>Arabidopsis</taxon>
    </lineage>
</organism>
<sequence>MCSDTGKSMMEAIEAKEAEPVLIAGKELFPRSFLMGINIMGENLSEPALSRTWYWSPIEGLKPGGAIRKTNDFIRQEIARMNIHLETGINSTLRRKKGIVIGVARAVSTEMYRIVPGNLTTEEMDTAKLVVGDDGKIIVIKFDVDSVKLLLLLAQIHTRKSINPNLENYDRKRDSN</sequence>
<reference evidence="2" key="5">
    <citation type="submission" date="2016-05" db="EMBL/GenBank/DDBJ databases">
        <authorList>
            <person name="Krishnakumar V."/>
            <person name="Cheng C.-Y."/>
            <person name="Chan A.P."/>
            <person name="Schobel S."/>
            <person name="Kim M."/>
            <person name="Ferlanti E.S."/>
            <person name="Belyaeva I."/>
            <person name="Rosen B.D."/>
            <person name="Micklem G."/>
            <person name="Miller J.R."/>
            <person name="Vaughn M."/>
            <person name="Town C.D."/>
        </authorList>
    </citation>
    <scope>NUCLEOTIDE SEQUENCE</scope>
</reference>
<dbReference type="Proteomes" id="UP000006548">
    <property type="component" value="Chromosome 3"/>
</dbReference>
<dbReference type="KEGG" id="ath:AT3G42780"/>
<dbReference type="PaxDb" id="3702-AT3G42780.1"/>
<dbReference type="TAIR" id="AT3G42780"/>
<evidence type="ECO:0000313" key="4">
    <source>
        <dbReference type="Proteomes" id="UP000006548"/>
    </source>
</evidence>